<comment type="cofactor">
    <cofactor evidence="3">
        <name>Mg(2+)</name>
        <dbReference type="ChEBI" id="CHEBI:18420"/>
    </cofactor>
    <cofactor evidence="3">
        <name>Co(2+)</name>
        <dbReference type="ChEBI" id="CHEBI:48828"/>
    </cofactor>
</comment>
<keyword evidence="3" id="KW-0028">Amino-acid biosynthesis</keyword>
<accession>A0A511ZJM6</accession>
<sequence length="262" mass="29726">MKKMVLFDLDDTLLWDKKSVKDAFNLTCQLAEKEAGISPEELEKNVRDRARELYASYPTYTYTQKIGINPFEGLWATFDDPGEEFQQLRDIAPVYQEKAWRAGLEDTGVNNPKLAKKLAKAFRTYRIESPCLFEDALTVLTELEKDYRLALVTNGSPSLQNLKLEISPELIPYFEKIFISGDIGTGKPDPEIFNVVLKALDIKAEDAIMVGDNLNTDIIGANRTGIESVWLNRFDAENNSAVEPDFEIKSLKELKNILQTYS</sequence>
<comment type="catalytic activity">
    <reaction evidence="3">
        <text>O-phospho-D-serine + H2O = D-serine + phosphate</text>
        <dbReference type="Rhea" id="RHEA:24873"/>
        <dbReference type="ChEBI" id="CHEBI:15377"/>
        <dbReference type="ChEBI" id="CHEBI:35247"/>
        <dbReference type="ChEBI" id="CHEBI:43474"/>
        <dbReference type="ChEBI" id="CHEBI:58680"/>
        <dbReference type="EC" id="3.1.3.3"/>
    </reaction>
</comment>
<name>A0A511ZJM6_9BACI</name>
<reference evidence="4 5" key="1">
    <citation type="submission" date="2019-07" db="EMBL/GenBank/DDBJ databases">
        <title>Whole genome shotgun sequence of Oceanobacillus sojae NBRC 105379.</title>
        <authorList>
            <person name="Hosoyama A."/>
            <person name="Uohara A."/>
            <person name="Ohji S."/>
            <person name="Ichikawa N."/>
        </authorList>
    </citation>
    <scope>NUCLEOTIDE SEQUENCE [LARGE SCALE GENOMIC DNA]</scope>
    <source>
        <strain evidence="4 5">NBRC 105379</strain>
    </source>
</reference>
<dbReference type="SFLD" id="SFLDG01135">
    <property type="entry name" value="C1.5.6:_HAD__Beta-PGM__Phospha"/>
    <property type="match status" value="1"/>
</dbReference>
<dbReference type="EMBL" id="BJYM01000009">
    <property type="protein sequence ID" value="GEN87637.1"/>
    <property type="molecule type" value="Genomic_DNA"/>
</dbReference>
<dbReference type="SFLD" id="SFLDS00003">
    <property type="entry name" value="Haloacid_Dehalogenase"/>
    <property type="match status" value="1"/>
</dbReference>
<comment type="function">
    <text evidence="3">Catalyzes the last step of the phosphorylated serine biosynthetic pathway, i.e. dephosphorylation of O-phospho-L-serine to form L-serine.</text>
</comment>
<dbReference type="SFLD" id="SFLDG01129">
    <property type="entry name" value="C1.5:_HAD__Beta-PGM__Phosphata"/>
    <property type="match status" value="1"/>
</dbReference>
<dbReference type="OrthoDB" id="9809962at2"/>
<keyword evidence="5" id="KW-1185">Reference proteome</keyword>
<dbReference type="Gene3D" id="3.40.50.1000">
    <property type="entry name" value="HAD superfamily/HAD-like"/>
    <property type="match status" value="1"/>
</dbReference>
<organism evidence="4 5">
    <name type="scientific">Oceanobacillus sojae</name>
    <dbReference type="NCBI Taxonomy" id="582851"/>
    <lineage>
        <taxon>Bacteria</taxon>
        <taxon>Bacillati</taxon>
        <taxon>Bacillota</taxon>
        <taxon>Bacilli</taxon>
        <taxon>Bacillales</taxon>
        <taxon>Bacillaceae</taxon>
        <taxon>Oceanobacillus</taxon>
    </lineage>
</organism>
<dbReference type="EC" id="3.1.3.3" evidence="3"/>
<comment type="pathway">
    <text evidence="3">Amino-acid biosynthesis; L-serine biosynthesis; L-serine from 3-phospho-D-glycerate: step 3/3.</text>
</comment>
<dbReference type="GO" id="GO:0006564">
    <property type="term" value="P:L-serine biosynthetic process"/>
    <property type="evidence" value="ECO:0007669"/>
    <property type="project" value="UniProtKB-UniRule"/>
</dbReference>
<gene>
    <name evidence="4" type="primary">ysaA</name>
    <name evidence="4" type="ORF">OSO01_23760</name>
</gene>
<keyword evidence="3" id="KW-0718">Serine biosynthesis</keyword>
<dbReference type="Pfam" id="PF00702">
    <property type="entry name" value="Hydrolase"/>
    <property type="match status" value="1"/>
</dbReference>
<dbReference type="Proteomes" id="UP000321558">
    <property type="component" value="Unassembled WGS sequence"/>
</dbReference>
<dbReference type="PANTHER" id="PTHR46470:SF3">
    <property type="entry name" value="N-ACYLNEURAMINATE-9-PHOSPHATASE"/>
    <property type="match status" value="1"/>
</dbReference>
<keyword evidence="3" id="KW-0170">Cobalt</keyword>
<evidence type="ECO:0000256" key="1">
    <source>
        <dbReference type="ARBA" id="ARBA00022801"/>
    </source>
</evidence>
<dbReference type="Gene3D" id="1.20.120.710">
    <property type="entry name" value="Haloacid dehalogenase hydrolase-like domain"/>
    <property type="match status" value="1"/>
</dbReference>
<dbReference type="GO" id="GO:0036424">
    <property type="term" value="F:L-phosphoserine phosphatase activity"/>
    <property type="evidence" value="ECO:0007669"/>
    <property type="project" value="UniProtKB-UniRule"/>
</dbReference>
<dbReference type="InterPro" id="IPR051400">
    <property type="entry name" value="HAD-like_hydrolase"/>
</dbReference>
<dbReference type="NCBIfam" id="TIGR01549">
    <property type="entry name" value="HAD-SF-IA-v1"/>
    <property type="match status" value="1"/>
</dbReference>
<evidence type="ECO:0000256" key="2">
    <source>
        <dbReference type="ARBA" id="ARBA00022842"/>
    </source>
</evidence>
<evidence type="ECO:0000313" key="4">
    <source>
        <dbReference type="EMBL" id="GEN87637.1"/>
    </source>
</evidence>
<dbReference type="PANTHER" id="PTHR46470">
    <property type="entry name" value="N-ACYLNEURAMINATE-9-PHOSPHATASE"/>
    <property type="match status" value="1"/>
</dbReference>
<dbReference type="InterPro" id="IPR023214">
    <property type="entry name" value="HAD_sf"/>
</dbReference>
<keyword evidence="2 3" id="KW-0460">Magnesium</keyword>
<dbReference type="InterPro" id="IPR006439">
    <property type="entry name" value="HAD-SF_hydro_IA"/>
</dbReference>
<protein>
    <recommendedName>
        <fullName evidence="3">Phosphoserine phosphatase</fullName>
        <shortName evidence="3">PSP</shortName>
        <ecNumber evidence="3">3.1.3.3</ecNumber>
    </recommendedName>
</protein>
<dbReference type="NCBIfam" id="TIGR01509">
    <property type="entry name" value="HAD-SF-IA-v3"/>
    <property type="match status" value="1"/>
</dbReference>
<dbReference type="SUPFAM" id="SSF56784">
    <property type="entry name" value="HAD-like"/>
    <property type="match status" value="1"/>
</dbReference>
<comment type="catalytic activity">
    <reaction evidence="3">
        <text>O-phospho-L-serine + H2O = L-serine + phosphate</text>
        <dbReference type="Rhea" id="RHEA:21208"/>
        <dbReference type="ChEBI" id="CHEBI:15377"/>
        <dbReference type="ChEBI" id="CHEBI:33384"/>
        <dbReference type="ChEBI" id="CHEBI:43474"/>
        <dbReference type="ChEBI" id="CHEBI:57524"/>
        <dbReference type="EC" id="3.1.3.3"/>
    </reaction>
</comment>
<dbReference type="STRING" id="582851.GCA_900162665_01120"/>
<dbReference type="InterPro" id="IPR044266">
    <property type="entry name" value="PSP_YsaA"/>
</dbReference>
<keyword evidence="1 3" id="KW-0378">Hydrolase</keyword>
<proteinExistence type="inferred from homology"/>
<dbReference type="RefSeq" id="WP_147210608.1">
    <property type="nucleotide sequence ID" value="NZ_BJYM01000009.1"/>
</dbReference>
<evidence type="ECO:0000313" key="5">
    <source>
        <dbReference type="Proteomes" id="UP000321558"/>
    </source>
</evidence>
<comment type="similarity">
    <text evidence="3">Belongs to the HAD-like hydrolase superfamily.</text>
</comment>
<dbReference type="AlphaFoldDB" id="A0A511ZJM6"/>
<dbReference type="InterPro" id="IPR036412">
    <property type="entry name" value="HAD-like_sf"/>
</dbReference>
<comment type="caution">
    <text evidence="4">The sequence shown here is derived from an EMBL/GenBank/DDBJ whole genome shotgun (WGS) entry which is preliminary data.</text>
</comment>
<evidence type="ECO:0000256" key="3">
    <source>
        <dbReference type="HAMAP-Rule" id="MF_02240"/>
    </source>
</evidence>
<dbReference type="HAMAP" id="MF_02240">
    <property type="entry name" value="PSP"/>
    <property type="match status" value="1"/>
</dbReference>